<dbReference type="OrthoDB" id="168404at2759"/>
<feature type="region of interest" description="Disordered" evidence="1">
    <location>
        <begin position="1198"/>
        <end position="1222"/>
    </location>
</feature>
<evidence type="ECO:0000259" key="2">
    <source>
        <dbReference type="Pfam" id="PF24495"/>
    </source>
</evidence>
<sequence>METLDYQELYASVMAYEALNTVPKPYPRKNKVGLLLGGAVYEPKIQHSLTFEAAPGRGRDNNQLLHHYALSTNIVKQERDIILGDTIVRVQPSQLDFGLQMTCVPNIYTMEINHVGTTEPEEYDEDNGILRINGIELHDVHFLLAGTFNPVALKPGEHVKLHVIFLPRIAGLIQSSLTVYTSRGKFRYDLLGEGKLNFYALESHSSVLPIGVQHKQSIQMHNPLSQVLEISEIFSAEDYISTDFPQFVGESPWVLQPNETKDVVQLTFRSTEPGMHHSFMRINTYNEKFIVPLDFDVLADSLHISQKSIDLGFLTSDEERHHVALDIVNSAKVPILIQGVSLQVADPFISVIIQGSHVIAPRTRVKNALILTYQTSVAGTVAGALTLHTNFSAAPDLALQYTAARLMGSLGHSNCTNFYLSMHTNTSKQSIVLQNNFDRSLQLSETKVLDERCRILSVPLHTIASPGSEWPPIMIECSNSKQVNVETLALHIETNATKHIIPLTLYHGNLVVENSHLVQESKSNRTLLIDFGNISLASAYQEILNLSNTNPEPIAIQRIEVYSDAIKYSLQSLVQNKNVLLSVGRASDTWRMNQPGYGSQFMIDATSEFMAKVQLKLPLGDEESRSLLELAPGYLASLVFRFRPEKNGMDSLAFTIVTDTESIHVHIKYSCVEGSITPFRPKIRLPMMYPGKAEEISLMYKSTFAHPVPISAIRVSDRRMQIISGNNILQPNAVTEVAKVVVSPAYALACSNRDKFADCMVPYPIGHKSPLLSTFGQFVAPIDIEAYHDRIQRYVQLQTSGQTLIEMKIMLYTDLVTIPSMLVRMPMGRPRLTDGTLVIPLTHICNSSEVYVQVSNPSNMTIHIGLAVEREDTDNGVFICSTRNDTVCAALWKEQRELHPFMLSQSSMDKKSLEPGATVALGPISFAPGQAKEYVGRIYLRNTLSHIEPIVLRGFGGEGKAFVENGQDEITFSDFQSRTITIANMGELPLDLLSIRCNDCICSGDTSGFCIQWKNSTTLGTNERSAMEISYKPSCYYTKEDVIAELLTSSGPVLMHLVGKITDPYKCLVSKDLAWYTIGFKWAIWLCFALVVGQMLIFTSNIIYSDLQQFPLTVPFGYDKHEMVGYGNVTSYQMDDISIETQNDMDAIEREIQSAWSFSVVRRPAVQKLLERRSVVKEKQCKVTVEFQPEEVIALQNEPSTTSVRNEKPEKLTKKKKEDRQTGAIEHGIEHQNATDIVVTEQSLNKETTMHCDVNEMEINEMEVVHKDVKILTNDVDDIFYVSKRSPLSDKHSQVESEETLCEGNFDAIVIEQETIKIEDDTDCPKDPAEDEIVADILQSAVDIVFLDSELDDDYATEIFKQISYDIPVVEEIRGASNVKAPPGFSPLDADPTAVSLTYSQLEVQERLISLLESELIDDDHWNTTSLDDTSNAFQAPLSLFGSSYFTGGLINSGSTTSRLAERFKTSELAFESSKDVFLGSESAMEIEKQPFSFW</sequence>
<name>A0A1V9ZEA3_9STRA</name>
<protein>
    <recommendedName>
        <fullName evidence="2">TMEM131 second Ig-like domain-containing protein</fullName>
    </recommendedName>
</protein>
<dbReference type="Pfam" id="PF24495">
    <property type="entry name" value="Ig_TMEM131_2"/>
    <property type="match status" value="1"/>
</dbReference>
<evidence type="ECO:0000256" key="1">
    <source>
        <dbReference type="SAM" id="MobiDB-lite"/>
    </source>
</evidence>
<evidence type="ECO:0000313" key="3">
    <source>
        <dbReference type="EMBL" id="OQR96345.1"/>
    </source>
</evidence>
<dbReference type="PANTHER" id="PTHR22050">
    <property type="entry name" value="RW1 PROTEIN HOMOLOG"/>
    <property type="match status" value="1"/>
</dbReference>
<proteinExistence type="predicted"/>
<keyword evidence="4" id="KW-1185">Reference proteome</keyword>
<gene>
    <name evidence="3" type="ORF">THRCLA_07313</name>
</gene>
<dbReference type="InterPro" id="IPR056311">
    <property type="entry name" value="TMEM131_Ig_2"/>
</dbReference>
<dbReference type="InterPro" id="IPR039877">
    <property type="entry name" value="TMEM131-like"/>
</dbReference>
<accession>A0A1V9ZEA3</accession>
<feature type="compositionally biased region" description="Basic and acidic residues" evidence="1">
    <location>
        <begin position="1205"/>
        <end position="1221"/>
    </location>
</feature>
<organism evidence="3 4">
    <name type="scientific">Thraustotheca clavata</name>
    <dbReference type="NCBI Taxonomy" id="74557"/>
    <lineage>
        <taxon>Eukaryota</taxon>
        <taxon>Sar</taxon>
        <taxon>Stramenopiles</taxon>
        <taxon>Oomycota</taxon>
        <taxon>Saprolegniomycetes</taxon>
        <taxon>Saprolegniales</taxon>
        <taxon>Achlyaceae</taxon>
        <taxon>Thraustotheca</taxon>
    </lineage>
</organism>
<dbReference type="EMBL" id="JNBS01001976">
    <property type="protein sequence ID" value="OQR96345.1"/>
    <property type="molecule type" value="Genomic_DNA"/>
</dbReference>
<dbReference type="GO" id="GO:0016020">
    <property type="term" value="C:membrane"/>
    <property type="evidence" value="ECO:0007669"/>
    <property type="project" value="TreeGrafter"/>
</dbReference>
<feature type="domain" description="TMEM131 second Ig-like" evidence="2">
    <location>
        <begin position="208"/>
        <end position="282"/>
    </location>
</feature>
<dbReference type="Proteomes" id="UP000243217">
    <property type="component" value="Unassembled WGS sequence"/>
</dbReference>
<dbReference type="PANTHER" id="PTHR22050:SF0">
    <property type="entry name" value="TRANSMEMBRANE PROTEIN 131 HOMOLOG"/>
    <property type="match status" value="1"/>
</dbReference>
<reference evidence="3 4" key="1">
    <citation type="journal article" date="2014" name="Genome Biol. Evol.">
        <title>The secreted proteins of Achlya hypogyna and Thraustotheca clavata identify the ancestral oomycete secretome and reveal gene acquisitions by horizontal gene transfer.</title>
        <authorList>
            <person name="Misner I."/>
            <person name="Blouin N."/>
            <person name="Leonard G."/>
            <person name="Richards T.A."/>
            <person name="Lane C.E."/>
        </authorList>
    </citation>
    <scope>NUCLEOTIDE SEQUENCE [LARGE SCALE GENOMIC DNA]</scope>
    <source>
        <strain evidence="3 4">ATCC 34112</strain>
    </source>
</reference>
<comment type="caution">
    <text evidence="3">The sequence shown here is derived from an EMBL/GenBank/DDBJ whole genome shotgun (WGS) entry which is preliminary data.</text>
</comment>
<evidence type="ECO:0000313" key="4">
    <source>
        <dbReference type="Proteomes" id="UP000243217"/>
    </source>
</evidence>